<dbReference type="AlphaFoldDB" id="A9BCS6"/>
<evidence type="ECO:0000313" key="1">
    <source>
        <dbReference type="EMBL" id="ABX09638.1"/>
    </source>
</evidence>
<name>A9BCS6_PROM4</name>
<protein>
    <submittedName>
        <fullName evidence="1">Uncharacterized protein</fullName>
    </submittedName>
</protein>
<dbReference type="KEGG" id="pmj:P9211_17071"/>
<reference evidence="1 2" key="1">
    <citation type="journal article" date="2007" name="PLoS Genet.">
        <title>Patterns and implications of gene gain and loss in the evolution of Prochlorococcus.</title>
        <authorList>
            <person name="Kettler G.C."/>
            <person name="Martiny A.C."/>
            <person name="Huang K."/>
            <person name="Zucker J."/>
            <person name="Coleman M.L."/>
            <person name="Rodrigue S."/>
            <person name="Chen F."/>
            <person name="Lapidus A."/>
            <person name="Ferriera S."/>
            <person name="Johnson J."/>
            <person name="Steglich C."/>
            <person name="Church G.M."/>
            <person name="Richardson P."/>
            <person name="Chisholm S.W."/>
        </authorList>
    </citation>
    <scope>NUCLEOTIDE SEQUENCE [LARGE SCALE GENOMIC DNA]</scope>
    <source>
        <strain evidence="2">MIT 9211</strain>
    </source>
</reference>
<dbReference type="SUPFAM" id="SSF53756">
    <property type="entry name" value="UDP-Glycosyltransferase/glycogen phosphorylase"/>
    <property type="match status" value="1"/>
</dbReference>
<dbReference type="EMBL" id="CP000878">
    <property type="protein sequence ID" value="ABX09638.1"/>
    <property type="molecule type" value="Genomic_DNA"/>
</dbReference>
<dbReference type="InterPro" id="IPR019994">
    <property type="entry name" value="Lipid-A-disac_synthase-rel_put"/>
</dbReference>
<proteinExistence type="predicted"/>
<sequence>MRKRDLIIEFLQLITGIGLKKGKKAAPRFELGIKDLQSSALPLGHAAEGNKDFTSGDRISQTTKDLLVLSNGHGEDLIALRILEALHLLEPSLTFEVLPLVGEGKAFEKAVYEKWLIKIGPSFRLPSGGFSNQSFSGLIRDISAGVFCFAYKHWRYVRRSALHGKVILAVGDLLPLFFAWSGGGMYGFIGTPKSDYTWTSSSGALLSDYYHRCKGSEWDPWEWVLMRSLRCKFVGVRDKLTARGLQRKSIRAFAPGNPMMDGFHKAECPQDLLMFRRLLLLCGSRMPEALMNFRRLISAALQIKSPTPLAILVTTGADPSLHELELCLEKLGFSKFCLQNNSLGVDTFWQKDRFRVFIGIGKFHEWATYAEIGLANAGTATEQLVGLGTPCVSLPGKGPQFKKSFAMRQARLLGGAVFPCRNSKHLAESVEVLLRNDSFREQLSLQGVKRMGAHGGSAALAQFALELLVRS</sequence>
<keyword evidence="2" id="KW-1185">Reference proteome</keyword>
<dbReference type="NCBIfam" id="TIGR03492">
    <property type="entry name" value="lipid-A-disaccharide synthase-related protein"/>
    <property type="match status" value="1"/>
</dbReference>
<dbReference type="Proteomes" id="UP000000788">
    <property type="component" value="Chromosome"/>
</dbReference>
<dbReference type="eggNOG" id="COG4370">
    <property type="taxonomic scope" value="Bacteria"/>
</dbReference>
<evidence type="ECO:0000313" key="2">
    <source>
        <dbReference type="Proteomes" id="UP000000788"/>
    </source>
</evidence>
<dbReference type="STRING" id="93059.P9211_17071"/>
<organism evidence="1 2">
    <name type="scientific">Prochlorococcus marinus (strain MIT 9211)</name>
    <dbReference type="NCBI Taxonomy" id="93059"/>
    <lineage>
        <taxon>Bacteria</taxon>
        <taxon>Bacillati</taxon>
        <taxon>Cyanobacteriota</taxon>
        <taxon>Cyanophyceae</taxon>
        <taxon>Synechococcales</taxon>
        <taxon>Prochlorococcaceae</taxon>
        <taxon>Prochlorococcus</taxon>
    </lineage>
</organism>
<accession>A9BCS6</accession>
<dbReference type="PANTHER" id="PTHR39517:SF1">
    <property type="entry name" value="LIPID-A-DISACCHARIDE SYNTHASE"/>
    <property type="match status" value="1"/>
</dbReference>
<gene>
    <name evidence="1" type="ordered locus">P9211_17071</name>
</gene>
<dbReference type="HOGENOM" id="CLU_035659_0_0_3"/>
<dbReference type="PANTHER" id="PTHR39517">
    <property type="entry name" value="SLL0192 PROTEIN"/>
    <property type="match status" value="1"/>
</dbReference>